<protein>
    <submittedName>
        <fullName evidence="2">Capsid and scaffold protein</fullName>
    </submittedName>
</protein>
<accession>A0A7T6ZM56</accession>
<feature type="compositionally biased region" description="Polar residues" evidence="1">
    <location>
        <begin position="1"/>
        <end position="26"/>
    </location>
</feature>
<evidence type="ECO:0000313" key="3">
    <source>
        <dbReference type="Proteomes" id="UP000595806"/>
    </source>
</evidence>
<name>A0A7T6ZM56_9CAUD</name>
<proteinExistence type="predicted"/>
<dbReference type="Proteomes" id="UP000595806">
    <property type="component" value="Segment"/>
</dbReference>
<evidence type="ECO:0000313" key="2">
    <source>
        <dbReference type="EMBL" id="QQK88416.1"/>
    </source>
</evidence>
<reference evidence="2 3" key="1">
    <citation type="submission" date="2020-12" db="EMBL/GenBank/DDBJ databases">
        <authorList>
            <person name="Rakov C."/>
            <person name="Alkalay-Oren S."/>
            <person name="Coppenhagen-Glazer S."/>
            <person name="Hazan R."/>
        </authorList>
    </citation>
    <scope>NUCLEOTIDE SEQUENCE [LARGE SCALE GENOMIC DNA]</scope>
</reference>
<dbReference type="EMBL" id="MW358930">
    <property type="protein sequence ID" value="QQK88416.1"/>
    <property type="molecule type" value="Genomic_DNA"/>
</dbReference>
<evidence type="ECO:0000256" key="1">
    <source>
        <dbReference type="SAM" id="MobiDB-lite"/>
    </source>
</evidence>
<sequence length="271" mass="28692">MTEQSQEPVQTEVQTEANTAVNTEAQAPTGVPQIPAATKPPSYQGVPVEKHPQPTELPEPAAPTSTPAQAGELESTGNAVLDSGLKTLQGITGCTQADMERAVAAAIKTGDASLIDEAFIKEKFGEHAEFAKSLAEAYIQDMQSQEQRLVQSVHNAAGGKEQWDYMNQVFQGSAPEYLKNIVQAAVQAGKLEDAAQVVIQYAQSAGVTPQNKGVVHGSGGTGLGALSQSEFREAYAALRKEAGNQSLESPKFKPKLDALYARRQAGISMGR</sequence>
<organism evidence="2 3">
    <name type="scientific">Providencia phage PSTRCR_114</name>
    <dbReference type="NCBI Taxonomy" id="2800824"/>
    <lineage>
        <taxon>Viruses</taxon>
        <taxon>Duplodnaviria</taxon>
        <taxon>Heunggongvirae</taxon>
        <taxon>Uroviricota</taxon>
        <taxon>Caudoviricetes</taxon>
        <taxon>Autographivirales</taxon>
        <taxon>Autoscriptoviridae</taxon>
        <taxon>Slopekvirinae</taxon>
        <taxon>Kakivirus</taxon>
        <taxon>Kakivirus PSTRCR114</taxon>
    </lineage>
</organism>
<feature type="region of interest" description="Disordered" evidence="1">
    <location>
        <begin position="1"/>
        <end position="70"/>
    </location>
</feature>
<keyword evidence="3" id="KW-1185">Reference proteome</keyword>